<dbReference type="PANTHER" id="PTHR43140">
    <property type="entry name" value="TYPE-1 RESTRICTION ENZYME ECOKI SPECIFICITY PROTEIN"/>
    <property type="match status" value="1"/>
</dbReference>
<name>A0A1T4KMX2_9SPIR</name>
<comment type="similarity">
    <text evidence="1">Belongs to the type-I restriction system S methylase family.</text>
</comment>
<dbReference type="GO" id="GO:0009307">
    <property type="term" value="P:DNA restriction-modification system"/>
    <property type="evidence" value="ECO:0007669"/>
    <property type="project" value="UniProtKB-KW"/>
</dbReference>
<dbReference type="AlphaFoldDB" id="A0A1T4KMX2"/>
<sequence length="523" mass="59133">MTAKDLKNALLQEAVQGKLVPQIASEGNARDLLEEIRKEKLSHGFANSYGICDGKDKKTKKSDLRSKSQISVTKKELPEITEDEIPFEIPENWCWCRLGEIVSILGDGIHGTPNYDISGNYYFVNGNNLNNGKIEIKPDTKKVNQSEYEKYKKELNNNTVFVSINGTLGNIAFYESEKIILGKSACYFNLIKNEMKIYIYWLIKTKYFLDYANEEATGTTIKNVSLAAMRNFPIPLPPLAEQKRIVAAIEKFMPLIEEYGKKETQLKAINEKIGTLTKKAILQEAVQGKLVPQIAAEGNARDLLKEIRKKKLSHGLDFANAKSGKKKSKKETALAGSNPCDIKEDEIPFDIPENWCWCRLGKIVYNNGQKTPDKEFSYIDIGSIDNLHQKLNDKENFVSPEQAPSRARKIVKRGDIIYATVRPYLHNMCIIDKDFEKEPIASTGFAVLACYPQINNQYLFYYLLSPSFDNYANDTENSKGVAYPAINDDKLYKGVIPLPPLAEQKRIVVAIEKMLPLCEKLGE</sequence>
<dbReference type="SUPFAM" id="SSF116734">
    <property type="entry name" value="DNA methylase specificity domain"/>
    <property type="match status" value="2"/>
</dbReference>
<dbReference type="GO" id="GO:0003677">
    <property type="term" value="F:DNA binding"/>
    <property type="evidence" value="ECO:0007669"/>
    <property type="project" value="UniProtKB-KW"/>
</dbReference>
<dbReference type="InterPro" id="IPR044946">
    <property type="entry name" value="Restrct_endonuc_typeI_TRD_sf"/>
</dbReference>
<keyword evidence="7" id="KW-1185">Reference proteome</keyword>
<dbReference type="GeneID" id="303366506"/>
<proteinExistence type="inferred from homology"/>
<evidence type="ECO:0000256" key="4">
    <source>
        <dbReference type="SAM" id="MobiDB-lite"/>
    </source>
</evidence>
<protein>
    <submittedName>
        <fullName evidence="6">Type I restriction enzyme, S subunit</fullName>
    </submittedName>
</protein>
<dbReference type="RefSeq" id="WP_078929981.1">
    <property type="nucleotide sequence ID" value="NZ_FUXC01000001.1"/>
</dbReference>
<dbReference type="OrthoDB" id="9811611at2"/>
<dbReference type="Proteomes" id="UP000190395">
    <property type="component" value="Unassembled WGS sequence"/>
</dbReference>
<evidence type="ECO:0000259" key="5">
    <source>
        <dbReference type="Pfam" id="PF01420"/>
    </source>
</evidence>
<evidence type="ECO:0000256" key="1">
    <source>
        <dbReference type="ARBA" id="ARBA00010923"/>
    </source>
</evidence>
<dbReference type="EMBL" id="FUXC01000001">
    <property type="protein sequence ID" value="SJZ43723.1"/>
    <property type="molecule type" value="Genomic_DNA"/>
</dbReference>
<dbReference type="Gene3D" id="3.90.220.20">
    <property type="entry name" value="DNA methylase specificity domains"/>
    <property type="match status" value="2"/>
</dbReference>
<organism evidence="6 7">
    <name type="scientific">Treponema berlinense</name>
    <dbReference type="NCBI Taxonomy" id="225004"/>
    <lineage>
        <taxon>Bacteria</taxon>
        <taxon>Pseudomonadati</taxon>
        <taxon>Spirochaetota</taxon>
        <taxon>Spirochaetia</taxon>
        <taxon>Spirochaetales</taxon>
        <taxon>Treponemataceae</taxon>
        <taxon>Treponema</taxon>
    </lineage>
</organism>
<evidence type="ECO:0000313" key="6">
    <source>
        <dbReference type="EMBL" id="SJZ43723.1"/>
    </source>
</evidence>
<dbReference type="InterPro" id="IPR000055">
    <property type="entry name" value="Restrct_endonuc_typeI_TRD"/>
</dbReference>
<dbReference type="Pfam" id="PF01420">
    <property type="entry name" value="Methylase_S"/>
    <property type="match status" value="2"/>
</dbReference>
<keyword evidence="3" id="KW-0238">DNA-binding</keyword>
<gene>
    <name evidence="6" type="ORF">SAMN02745152_00229</name>
</gene>
<evidence type="ECO:0000256" key="2">
    <source>
        <dbReference type="ARBA" id="ARBA00022747"/>
    </source>
</evidence>
<dbReference type="STRING" id="225004.SAMN02745152_00229"/>
<reference evidence="6 7" key="1">
    <citation type="submission" date="2017-02" db="EMBL/GenBank/DDBJ databases">
        <authorList>
            <person name="Peterson S.W."/>
        </authorList>
    </citation>
    <scope>NUCLEOTIDE SEQUENCE [LARGE SCALE GENOMIC DNA]</scope>
    <source>
        <strain evidence="6 7">ATCC BAA-909</strain>
    </source>
</reference>
<accession>A0A1T4KMX2</accession>
<feature type="region of interest" description="Disordered" evidence="4">
    <location>
        <begin position="318"/>
        <end position="337"/>
    </location>
</feature>
<keyword evidence="2" id="KW-0680">Restriction system</keyword>
<evidence type="ECO:0000256" key="3">
    <source>
        <dbReference type="ARBA" id="ARBA00023125"/>
    </source>
</evidence>
<evidence type="ECO:0000313" key="7">
    <source>
        <dbReference type="Proteomes" id="UP000190395"/>
    </source>
</evidence>
<dbReference type="InterPro" id="IPR051212">
    <property type="entry name" value="Type-I_RE_S_subunit"/>
</dbReference>
<dbReference type="PANTHER" id="PTHR43140:SF1">
    <property type="entry name" value="TYPE I RESTRICTION ENZYME ECOKI SPECIFICITY SUBUNIT"/>
    <property type="match status" value="1"/>
</dbReference>
<feature type="domain" description="Type I restriction modification DNA specificity" evidence="5">
    <location>
        <begin position="361"/>
        <end position="512"/>
    </location>
</feature>
<feature type="domain" description="Type I restriction modification DNA specificity" evidence="5">
    <location>
        <begin position="90"/>
        <end position="258"/>
    </location>
</feature>